<reference evidence="2" key="1">
    <citation type="submission" date="2014-09" db="EMBL/GenBank/DDBJ databases">
        <authorList>
            <person name="Magalhaes I.L.F."/>
            <person name="Oliveira U."/>
            <person name="Santos F.R."/>
            <person name="Vidigal T.H.D.A."/>
            <person name="Brescovit A.D."/>
            <person name="Santos A.J."/>
        </authorList>
    </citation>
    <scope>NUCLEOTIDE SEQUENCE</scope>
    <source>
        <tissue evidence="2">Shoot tissue taken approximately 20 cm above the soil surface</tissue>
    </source>
</reference>
<sequence>MGGGHGKYAYRRRYVRGGNDAVEEDIHLPGAKVDQGQDHQ</sequence>
<reference evidence="2" key="2">
    <citation type="journal article" date="2015" name="Data Brief">
        <title>Shoot transcriptome of the giant reed, Arundo donax.</title>
        <authorList>
            <person name="Barrero R.A."/>
            <person name="Guerrero F.D."/>
            <person name="Moolhuijzen P."/>
            <person name="Goolsby J.A."/>
            <person name="Tidwell J."/>
            <person name="Bellgard S.E."/>
            <person name="Bellgard M.I."/>
        </authorList>
    </citation>
    <scope>NUCLEOTIDE SEQUENCE</scope>
    <source>
        <tissue evidence="2">Shoot tissue taken approximately 20 cm above the soil surface</tissue>
    </source>
</reference>
<accession>A0A0A9G765</accession>
<feature type="region of interest" description="Disordered" evidence="1">
    <location>
        <begin position="21"/>
        <end position="40"/>
    </location>
</feature>
<evidence type="ECO:0000256" key="1">
    <source>
        <dbReference type="SAM" id="MobiDB-lite"/>
    </source>
</evidence>
<dbReference type="AlphaFoldDB" id="A0A0A9G765"/>
<proteinExistence type="predicted"/>
<evidence type="ECO:0000313" key="2">
    <source>
        <dbReference type="EMBL" id="JAE16498.1"/>
    </source>
</evidence>
<organism evidence="2">
    <name type="scientific">Arundo donax</name>
    <name type="common">Giant reed</name>
    <name type="synonym">Donax arundinaceus</name>
    <dbReference type="NCBI Taxonomy" id="35708"/>
    <lineage>
        <taxon>Eukaryota</taxon>
        <taxon>Viridiplantae</taxon>
        <taxon>Streptophyta</taxon>
        <taxon>Embryophyta</taxon>
        <taxon>Tracheophyta</taxon>
        <taxon>Spermatophyta</taxon>
        <taxon>Magnoliopsida</taxon>
        <taxon>Liliopsida</taxon>
        <taxon>Poales</taxon>
        <taxon>Poaceae</taxon>
        <taxon>PACMAD clade</taxon>
        <taxon>Arundinoideae</taxon>
        <taxon>Arundineae</taxon>
        <taxon>Arundo</taxon>
    </lineage>
</organism>
<name>A0A0A9G765_ARUDO</name>
<protein>
    <submittedName>
        <fullName evidence="2">Uncharacterized protein</fullName>
    </submittedName>
</protein>
<dbReference type="EMBL" id="GBRH01181398">
    <property type="protein sequence ID" value="JAE16498.1"/>
    <property type="molecule type" value="Transcribed_RNA"/>
</dbReference>